<proteinExistence type="predicted"/>
<evidence type="ECO:0000313" key="2">
    <source>
        <dbReference type="Proteomes" id="UP000298030"/>
    </source>
</evidence>
<name>A0A4Y7SKK7_COPMI</name>
<dbReference type="EMBL" id="QPFP01000096">
    <property type="protein sequence ID" value="TEB22188.1"/>
    <property type="molecule type" value="Genomic_DNA"/>
</dbReference>
<keyword evidence="2" id="KW-1185">Reference proteome</keyword>
<evidence type="ECO:0000313" key="1">
    <source>
        <dbReference type="EMBL" id="TEB22188.1"/>
    </source>
</evidence>
<accession>A0A4Y7SKK7</accession>
<dbReference type="AlphaFoldDB" id="A0A4Y7SKK7"/>
<gene>
    <name evidence="1" type="ORF">FA13DRAFT_1799168</name>
</gene>
<sequence>MDQDWRFVELKEVKQLKRSSSAPPDLYRNVLVTQRRRLGDSSSNPSASSQGPTRAERQILNDILRVIFDYVLYDEQLEESNIFTEGRWINEPEGMLQLSVLAQVGEQWGRVAYSTGTFASKVLDPRAVPLTFERFLRLSRTAGLVVDLEDYLKGLEGFPGQNYYTLLNDLQRVKGLNFIIGTAVGTSRTLPPLLRALCLPAPQLEVLVIRAKMDEDDFRITIRPPHPYTVRNTDPLLGNCPSTLRHLILKDILIIPSLTNPAFCNLVTLKMETTLGYLTVDIVLRWLELGQTLKGLETLSFKGVTRSDTITIHSKMKRFPHPRPGCASQDLMQECAQECAQPWQSDSGLVRCQTSELVLDEAENQKNLLGTYLGVSYTTSQRRVDVRFADAPGDYAPLVTRPFADFLVVGSAPKIDDETELKIRVAIPTQYNEPRRNDPYPDILRTLLSRWRDSGEAEKIP</sequence>
<protein>
    <submittedName>
        <fullName evidence="1">Uncharacterized protein</fullName>
    </submittedName>
</protein>
<organism evidence="1 2">
    <name type="scientific">Coprinellus micaceus</name>
    <name type="common">Glistening ink-cap mushroom</name>
    <name type="synonym">Coprinus micaceus</name>
    <dbReference type="NCBI Taxonomy" id="71717"/>
    <lineage>
        <taxon>Eukaryota</taxon>
        <taxon>Fungi</taxon>
        <taxon>Dikarya</taxon>
        <taxon>Basidiomycota</taxon>
        <taxon>Agaricomycotina</taxon>
        <taxon>Agaricomycetes</taxon>
        <taxon>Agaricomycetidae</taxon>
        <taxon>Agaricales</taxon>
        <taxon>Agaricineae</taxon>
        <taxon>Psathyrellaceae</taxon>
        <taxon>Coprinellus</taxon>
    </lineage>
</organism>
<comment type="caution">
    <text evidence="1">The sequence shown here is derived from an EMBL/GenBank/DDBJ whole genome shotgun (WGS) entry which is preliminary data.</text>
</comment>
<dbReference type="Proteomes" id="UP000298030">
    <property type="component" value="Unassembled WGS sequence"/>
</dbReference>
<reference evidence="1 2" key="1">
    <citation type="journal article" date="2019" name="Nat. Ecol. Evol.">
        <title>Megaphylogeny resolves global patterns of mushroom evolution.</title>
        <authorList>
            <person name="Varga T."/>
            <person name="Krizsan K."/>
            <person name="Foldi C."/>
            <person name="Dima B."/>
            <person name="Sanchez-Garcia M."/>
            <person name="Sanchez-Ramirez S."/>
            <person name="Szollosi G.J."/>
            <person name="Szarkandi J.G."/>
            <person name="Papp V."/>
            <person name="Albert L."/>
            <person name="Andreopoulos W."/>
            <person name="Angelini C."/>
            <person name="Antonin V."/>
            <person name="Barry K.W."/>
            <person name="Bougher N.L."/>
            <person name="Buchanan P."/>
            <person name="Buyck B."/>
            <person name="Bense V."/>
            <person name="Catcheside P."/>
            <person name="Chovatia M."/>
            <person name="Cooper J."/>
            <person name="Damon W."/>
            <person name="Desjardin D."/>
            <person name="Finy P."/>
            <person name="Geml J."/>
            <person name="Haridas S."/>
            <person name="Hughes K."/>
            <person name="Justo A."/>
            <person name="Karasinski D."/>
            <person name="Kautmanova I."/>
            <person name="Kiss B."/>
            <person name="Kocsube S."/>
            <person name="Kotiranta H."/>
            <person name="LaButti K.M."/>
            <person name="Lechner B.E."/>
            <person name="Liimatainen K."/>
            <person name="Lipzen A."/>
            <person name="Lukacs Z."/>
            <person name="Mihaltcheva S."/>
            <person name="Morgado L.N."/>
            <person name="Niskanen T."/>
            <person name="Noordeloos M.E."/>
            <person name="Ohm R.A."/>
            <person name="Ortiz-Santana B."/>
            <person name="Ovrebo C."/>
            <person name="Racz N."/>
            <person name="Riley R."/>
            <person name="Savchenko A."/>
            <person name="Shiryaev A."/>
            <person name="Soop K."/>
            <person name="Spirin V."/>
            <person name="Szebenyi C."/>
            <person name="Tomsovsky M."/>
            <person name="Tulloss R.E."/>
            <person name="Uehling J."/>
            <person name="Grigoriev I.V."/>
            <person name="Vagvolgyi C."/>
            <person name="Papp T."/>
            <person name="Martin F.M."/>
            <person name="Miettinen O."/>
            <person name="Hibbett D.S."/>
            <person name="Nagy L.G."/>
        </authorList>
    </citation>
    <scope>NUCLEOTIDE SEQUENCE [LARGE SCALE GENOMIC DNA]</scope>
    <source>
        <strain evidence="1 2">FP101781</strain>
    </source>
</reference>